<dbReference type="PANTHER" id="PTHR30619:SF1">
    <property type="entry name" value="RECOMBINATION PROTEIN 2"/>
    <property type="match status" value="1"/>
</dbReference>
<evidence type="ECO:0000256" key="5">
    <source>
        <dbReference type="ARBA" id="ARBA00023136"/>
    </source>
</evidence>
<keyword evidence="5 6" id="KW-0472">Membrane</keyword>
<evidence type="ECO:0000256" key="3">
    <source>
        <dbReference type="ARBA" id="ARBA00022692"/>
    </source>
</evidence>
<feature type="transmembrane region" description="Helical" evidence="6">
    <location>
        <begin position="236"/>
        <end position="256"/>
    </location>
</feature>
<evidence type="ECO:0000256" key="2">
    <source>
        <dbReference type="ARBA" id="ARBA00022475"/>
    </source>
</evidence>
<protein>
    <submittedName>
        <fullName evidence="8">ComEC/Rec2 family competence protein</fullName>
    </submittedName>
</protein>
<feature type="transmembrane region" description="Helical" evidence="6">
    <location>
        <begin position="507"/>
        <end position="525"/>
    </location>
</feature>
<dbReference type="InterPro" id="IPR001279">
    <property type="entry name" value="Metallo-B-lactamas"/>
</dbReference>
<feature type="transmembrane region" description="Helical" evidence="6">
    <location>
        <begin position="263"/>
        <end position="279"/>
    </location>
</feature>
<sequence length="775" mass="80261">MLLIGLGAAWLAGLVPVGLWGAPWWMGAAWTALAGVPAAVRGAVRPGVLAAAVLFAGAAGWRLEGALDGAPPPVAALTGRDAVVTGIVVSEPDPGELATAYDIRIERLELEDGAAVENAGLIRAWMHQYERFLPGDRVRLEGELEAAPVFDGFDYRSYLAARGIGAVMWRPKSALLEPGEWSMDRQLTHLRLALDAALQRSLPEPEASLGAGIAFGRDGGLSRDVKEEFNRSGLRHLVAVSGANLVMVAALTLAVLSRAIGRNRALAAAALAVSGYVILAGFEPSVARAAVMTAVLFAGEAVGRPQSGLPGLALAVILLTAAWPRLALDAGFQLSAAATAGLLTFGPWLRWMVEQARRWWPASWLPGWATEVTALSLAATAATTPITWAHFGAVSVVGPLANVAVQPVVALAFWASLATSAAGLGWRAGGEFAGIVAWLPLRFILDAAATAAAPAWAAVEPGRLAPAAAAGLMAALAAAAGAAYRFLPAPVPVSEAARRRAALGNRLVLGGAAGALAIFLLPGIARPEGRLALDVLDVGQGDALLLTTPGGKQVLIDTGPSGLRLARELGEVMPAWDRKVDLVIISHPQEDHIGGFPALAARFRLGSVVTNGDRNATRTGALTARALGGREVVAQAGDRFEFDGVAFRILWPPEDIPGSELNRRSLAVLAEYGGIRLLFTGDLGAAEQRALLDTLGGGVDILKVPHHGSKNSDAAFLGLAAGGLAVISVGSGNPFGHPHPLTLEALGGATIARTDQDGRIRVEVRDGVIRVTTER</sequence>
<dbReference type="RefSeq" id="WP_270056466.1">
    <property type="nucleotide sequence ID" value="NZ_CP115149.1"/>
</dbReference>
<evidence type="ECO:0000256" key="4">
    <source>
        <dbReference type="ARBA" id="ARBA00022989"/>
    </source>
</evidence>
<reference evidence="8 9" key="1">
    <citation type="journal article" date="2023" name="ISME J.">
        <title>Thermophilic Dehalococcoidia with unusual traits shed light on an unexpected past.</title>
        <authorList>
            <person name="Palmer M."/>
            <person name="Covington J.K."/>
            <person name="Zhou E.M."/>
            <person name="Thomas S.C."/>
            <person name="Habib N."/>
            <person name="Seymour C.O."/>
            <person name="Lai D."/>
            <person name="Johnston J."/>
            <person name="Hashimi A."/>
            <person name="Jiao J.Y."/>
            <person name="Muok A.R."/>
            <person name="Liu L."/>
            <person name="Xian W.D."/>
            <person name="Zhi X.Y."/>
            <person name="Li M.M."/>
            <person name="Silva L.P."/>
            <person name="Bowen B.P."/>
            <person name="Louie K."/>
            <person name="Briegel A."/>
            <person name="Pett-Ridge J."/>
            <person name="Weber P.K."/>
            <person name="Tocheva E.I."/>
            <person name="Woyke T."/>
            <person name="Northen T.R."/>
            <person name="Mayali X."/>
            <person name="Li W.J."/>
            <person name="Hedlund B.P."/>
        </authorList>
    </citation>
    <scope>NUCLEOTIDE SEQUENCE [LARGE SCALE GENOMIC DNA]</scope>
    <source>
        <strain evidence="8 9">YIM 72310</strain>
    </source>
</reference>
<dbReference type="InterPro" id="IPR052159">
    <property type="entry name" value="Competence_DNA_uptake"/>
</dbReference>
<keyword evidence="3 6" id="KW-0812">Transmembrane</keyword>
<dbReference type="Gene3D" id="3.60.15.10">
    <property type="entry name" value="Ribonuclease Z/Hydroxyacylglutathione hydrolase-like"/>
    <property type="match status" value="1"/>
</dbReference>
<proteinExistence type="predicted"/>
<evidence type="ECO:0000313" key="8">
    <source>
        <dbReference type="EMBL" id="WBL35941.1"/>
    </source>
</evidence>
<keyword evidence="4 6" id="KW-1133">Transmembrane helix</keyword>
<dbReference type="PANTHER" id="PTHR30619">
    <property type="entry name" value="DNA INTERNALIZATION/COMPETENCE PROTEIN COMEC/REC2"/>
    <property type="match status" value="1"/>
</dbReference>
<keyword evidence="2" id="KW-1003">Cell membrane</keyword>
<dbReference type="NCBIfam" id="TIGR00360">
    <property type="entry name" value="ComEC_N-term"/>
    <property type="match status" value="1"/>
</dbReference>
<evidence type="ECO:0000259" key="7">
    <source>
        <dbReference type="SMART" id="SM00849"/>
    </source>
</evidence>
<dbReference type="InterPro" id="IPR035681">
    <property type="entry name" value="ComA-like_MBL"/>
</dbReference>
<dbReference type="Pfam" id="PF03772">
    <property type="entry name" value="Competence"/>
    <property type="match status" value="1"/>
</dbReference>
<feature type="domain" description="Metallo-beta-lactamase" evidence="7">
    <location>
        <begin position="540"/>
        <end position="731"/>
    </location>
</feature>
<dbReference type="InterPro" id="IPR004477">
    <property type="entry name" value="ComEC_N"/>
</dbReference>
<dbReference type="EMBL" id="CP115149">
    <property type="protein sequence ID" value="WBL35941.1"/>
    <property type="molecule type" value="Genomic_DNA"/>
</dbReference>
<organism evidence="8 9">
    <name type="scientific">Tepidiforma flava</name>
    <dbReference type="NCBI Taxonomy" id="3004094"/>
    <lineage>
        <taxon>Bacteria</taxon>
        <taxon>Bacillati</taxon>
        <taxon>Chloroflexota</taxon>
        <taxon>Tepidiformia</taxon>
        <taxon>Tepidiformales</taxon>
        <taxon>Tepidiformaceae</taxon>
        <taxon>Tepidiforma</taxon>
    </lineage>
</organism>
<dbReference type="InterPro" id="IPR036866">
    <property type="entry name" value="RibonucZ/Hydroxyglut_hydro"/>
</dbReference>
<accession>A0ABY7M5Y3</accession>
<dbReference type="InterPro" id="IPR025405">
    <property type="entry name" value="DUF4131"/>
</dbReference>
<feature type="transmembrane region" description="Helical" evidence="6">
    <location>
        <begin position="436"/>
        <end position="458"/>
    </location>
</feature>
<name>A0ABY7M5Y3_9CHLR</name>
<dbReference type="Pfam" id="PF00753">
    <property type="entry name" value="Lactamase_B"/>
    <property type="match status" value="1"/>
</dbReference>
<feature type="transmembrane region" description="Helical" evidence="6">
    <location>
        <begin position="464"/>
        <end position="487"/>
    </location>
</feature>
<feature type="transmembrane region" description="Helical" evidence="6">
    <location>
        <begin position="332"/>
        <end position="351"/>
    </location>
</feature>
<feature type="transmembrane region" description="Helical" evidence="6">
    <location>
        <begin position="403"/>
        <end position="424"/>
    </location>
</feature>
<dbReference type="Pfam" id="PF13567">
    <property type="entry name" value="DUF4131"/>
    <property type="match status" value="1"/>
</dbReference>
<evidence type="ECO:0000256" key="6">
    <source>
        <dbReference type="SAM" id="Phobius"/>
    </source>
</evidence>
<feature type="transmembrane region" description="Helical" evidence="6">
    <location>
        <begin position="372"/>
        <end position="391"/>
    </location>
</feature>
<dbReference type="Proteomes" id="UP001212803">
    <property type="component" value="Chromosome"/>
</dbReference>
<keyword evidence="9" id="KW-1185">Reference proteome</keyword>
<dbReference type="SMART" id="SM00849">
    <property type="entry name" value="Lactamase_B"/>
    <property type="match status" value="1"/>
</dbReference>
<dbReference type="SUPFAM" id="SSF56281">
    <property type="entry name" value="Metallo-hydrolase/oxidoreductase"/>
    <property type="match status" value="1"/>
</dbReference>
<gene>
    <name evidence="8" type="ORF">O0235_14395</name>
</gene>
<dbReference type="CDD" id="cd07731">
    <property type="entry name" value="ComA-like_MBL-fold"/>
    <property type="match status" value="1"/>
</dbReference>
<feature type="transmembrane region" description="Helical" evidence="6">
    <location>
        <begin position="309"/>
        <end position="326"/>
    </location>
</feature>
<comment type="subcellular location">
    <subcellularLocation>
        <location evidence="1">Cell membrane</location>
        <topology evidence="1">Multi-pass membrane protein</topology>
    </subcellularLocation>
</comment>
<evidence type="ECO:0000313" key="9">
    <source>
        <dbReference type="Proteomes" id="UP001212803"/>
    </source>
</evidence>
<evidence type="ECO:0000256" key="1">
    <source>
        <dbReference type="ARBA" id="ARBA00004651"/>
    </source>
</evidence>